<accession>A0A6A1W5E7</accession>
<dbReference type="InterPro" id="IPR036865">
    <property type="entry name" value="CRAL-TRIO_dom_sf"/>
</dbReference>
<proteinExistence type="predicted"/>
<dbReference type="PANTHER" id="PTHR45932">
    <property type="entry name" value="PATELLIN-1"/>
    <property type="match status" value="1"/>
</dbReference>
<evidence type="ECO:0000259" key="1">
    <source>
        <dbReference type="Pfam" id="PF25099"/>
    </source>
</evidence>
<dbReference type="CDD" id="cd00170">
    <property type="entry name" value="SEC14"/>
    <property type="match status" value="1"/>
</dbReference>
<dbReference type="InterPro" id="IPR044834">
    <property type="entry name" value="PATL"/>
</dbReference>
<feature type="domain" description="Patellin-1-6 C-terminal GOLD" evidence="1">
    <location>
        <begin position="134"/>
        <end position="167"/>
    </location>
</feature>
<evidence type="ECO:0000313" key="3">
    <source>
        <dbReference type="Proteomes" id="UP000516437"/>
    </source>
</evidence>
<sequence>MLRKILIWRRDYKTSGILEEQLGSDLENVMHQKGRDRDGHPLFYIIYGAFKDKELYKKAFGTEEKCKEFRRWWVQYMEKGIKKLSFSNGGVYSAVQIIDLNNSLRPRMKELRSINKETIMLVQDYYPKIIHKVAGVTMVWDISIVGWEVSYKEEFIPDDEGSYIILVWFSLSFISWERLRELKVERYEKVCGVERVMAFFNRDRPRRNS</sequence>
<reference evidence="2 3" key="1">
    <citation type="journal article" date="2019" name="Plant Biotechnol. J.">
        <title>The red bayberry genome and genetic basis of sex determination.</title>
        <authorList>
            <person name="Jia H.M."/>
            <person name="Jia H.J."/>
            <person name="Cai Q.L."/>
            <person name="Wang Y."/>
            <person name="Zhao H.B."/>
            <person name="Yang W.F."/>
            <person name="Wang G.Y."/>
            <person name="Li Y.H."/>
            <person name="Zhan D.L."/>
            <person name="Shen Y.T."/>
            <person name="Niu Q.F."/>
            <person name="Chang L."/>
            <person name="Qiu J."/>
            <person name="Zhao L."/>
            <person name="Xie H.B."/>
            <person name="Fu W.Y."/>
            <person name="Jin J."/>
            <person name="Li X.W."/>
            <person name="Jiao Y."/>
            <person name="Zhou C.C."/>
            <person name="Tu T."/>
            <person name="Chai C.Y."/>
            <person name="Gao J.L."/>
            <person name="Fan L.J."/>
            <person name="van de Weg E."/>
            <person name="Wang J.Y."/>
            <person name="Gao Z.S."/>
        </authorList>
    </citation>
    <scope>NUCLEOTIDE SEQUENCE [LARGE SCALE GENOMIC DNA]</scope>
    <source>
        <tissue evidence="2">Leaves</tissue>
    </source>
</reference>
<dbReference type="InterPro" id="IPR001251">
    <property type="entry name" value="CRAL-TRIO_dom"/>
</dbReference>
<dbReference type="AlphaFoldDB" id="A0A6A1W5E7"/>
<dbReference type="OrthoDB" id="75724at2759"/>
<dbReference type="SUPFAM" id="SSF52087">
    <property type="entry name" value="CRAL/TRIO domain"/>
    <property type="match status" value="1"/>
</dbReference>
<comment type="caution">
    <text evidence="2">The sequence shown here is derived from an EMBL/GenBank/DDBJ whole genome shotgun (WGS) entry which is preliminary data.</text>
</comment>
<protein>
    <submittedName>
        <fullName evidence="2">Patellin-3</fullName>
    </submittedName>
</protein>
<organism evidence="2 3">
    <name type="scientific">Morella rubra</name>
    <name type="common">Chinese bayberry</name>
    <dbReference type="NCBI Taxonomy" id="262757"/>
    <lineage>
        <taxon>Eukaryota</taxon>
        <taxon>Viridiplantae</taxon>
        <taxon>Streptophyta</taxon>
        <taxon>Embryophyta</taxon>
        <taxon>Tracheophyta</taxon>
        <taxon>Spermatophyta</taxon>
        <taxon>Magnoliopsida</taxon>
        <taxon>eudicotyledons</taxon>
        <taxon>Gunneridae</taxon>
        <taxon>Pentapetalae</taxon>
        <taxon>rosids</taxon>
        <taxon>fabids</taxon>
        <taxon>Fagales</taxon>
        <taxon>Myricaceae</taxon>
        <taxon>Morella</taxon>
    </lineage>
</organism>
<keyword evidence="3" id="KW-1185">Reference proteome</keyword>
<evidence type="ECO:0000313" key="2">
    <source>
        <dbReference type="EMBL" id="KAB1220472.1"/>
    </source>
</evidence>
<gene>
    <name evidence="2" type="ORF">CJ030_MR3G009932</name>
</gene>
<dbReference type="GO" id="GO:0008289">
    <property type="term" value="F:lipid binding"/>
    <property type="evidence" value="ECO:0007669"/>
    <property type="project" value="InterPro"/>
</dbReference>
<dbReference type="Gene3D" id="3.40.525.10">
    <property type="entry name" value="CRAL-TRIO lipid binding domain"/>
    <property type="match status" value="1"/>
</dbReference>
<dbReference type="EMBL" id="RXIC02000021">
    <property type="protein sequence ID" value="KAB1220472.1"/>
    <property type="molecule type" value="Genomic_DNA"/>
</dbReference>
<dbReference type="Pfam" id="PF25099">
    <property type="entry name" value="GOLD_PATL1_C"/>
    <property type="match status" value="1"/>
</dbReference>
<name>A0A6A1W5E7_9ROSI</name>
<dbReference type="InterPro" id="IPR056794">
    <property type="entry name" value="PATL1-6_C_GOLD"/>
</dbReference>
<dbReference type="Proteomes" id="UP000516437">
    <property type="component" value="Chromosome 3"/>
</dbReference>
<dbReference type="PANTHER" id="PTHR45932:SF3">
    <property type="entry name" value="PATELLIN-4-LIKE"/>
    <property type="match status" value="1"/>
</dbReference>